<dbReference type="AlphaFoldDB" id="A0A8T2IGN3"/>
<dbReference type="EC" id="2.8.2.-" evidence="3"/>
<evidence type="ECO:0000256" key="3">
    <source>
        <dbReference type="RuleBase" id="RU361155"/>
    </source>
</evidence>
<dbReference type="Pfam" id="PF00685">
    <property type="entry name" value="Sulfotransfer_1"/>
    <property type="match status" value="2"/>
</dbReference>
<dbReference type="Proteomes" id="UP000812440">
    <property type="component" value="Unassembled WGS sequence"/>
</dbReference>
<dbReference type="InterPro" id="IPR000863">
    <property type="entry name" value="Sulfotransferase_dom"/>
</dbReference>
<name>A0A8T2IGN3_9PIPI</name>
<reference evidence="5" key="1">
    <citation type="thesis" date="2020" institute="ProQuest LLC" country="789 East Eisenhower Parkway, Ann Arbor, MI, USA">
        <title>Comparative Genomics and Chromosome Evolution.</title>
        <authorList>
            <person name="Mudd A.B."/>
        </authorList>
    </citation>
    <scope>NUCLEOTIDE SEQUENCE</scope>
    <source>
        <strain evidence="5">Female2</strain>
        <tissue evidence="5">Blood</tissue>
    </source>
</reference>
<evidence type="ECO:0000256" key="2">
    <source>
        <dbReference type="ARBA" id="ARBA00022679"/>
    </source>
</evidence>
<dbReference type="Gene3D" id="3.40.50.300">
    <property type="entry name" value="P-loop containing nucleotide triphosphate hydrolases"/>
    <property type="match status" value="2"/>
</dbReference>
<comment type="similarity">
    <text evidence="1 3">Belongs to the sulfotransferase 1 family.</text>
</comment>
<evidence type="ECO:0000313" key="5">
    <source>
        <dbReference type="EMBL" id="KAG8430220.1"/>
    </source>
</evidence>
<comment type="caution">
    <text evidence="5">The sequence shown here is derived from an EMBL/GenBank/DDBJ whole genome shotgun (WGS) entry which is preliminary data.</text>
</comment>
<dbReference type="SUPFAM" id="SSF52540">
    <property type="entry name" value="P-loop containing nucleoside triphosphate hydrolases"/>
    <property type="match status" value="1"/>
</dbReference>
<keyword evidence="2 3" id="KW-0808">Transferase</keyword>
<gene>
    <name evidence="5" type="ORF">GDO86_018231</name>
</gene>
<proteinExistence type="inferred from homology"/>
<dbReference type="PANTHER" id="PTHR11783">
    <property type="entry name" value="SULFOTRANSFERASE SULT"/>
    <property type="match status" value="1"/>
</dbReference>
<dbReference type="InterPro" id="IPR027417">
    <property type="entry name" value="P-loop_NTPase"/>
</dbReference>
<feature type="domain" description="Sulfotransferase" evidence="4">
    <location>
        <begin position="106"/>
        <end position="195"/>
    </location>
</feature>
<evidence type="ECO:0000259" key="4">
    <source>
        <dbReference type="Pfam" id="PF00685"/>
    </source>
</evidence>
<accession>A0A8T2IGN3</accession>
<feature type="domain" description="Sulfotransferase" evidence="4">
    <location>
        <begin position="33"/>
        <end position="80"/>
    </location>
</feature>
<protein>
    <recommendedName>
        <fullName evidence="3">Sulfotransferase</fullName>
        <ecNumber evidence="3">2.8.2.-</ecNumber>
    </recommendedName>
</protein>
<sequence>MVNRPPAKIVRGMPMLGPFAENWENVEKFQARPDDILIATYPKSGTTWISEIVDRILSGEDTDRSQRGAIYERVPFLEFAVPNMPTASIAYRVTFYVKVTWVLFGQDPKAAIREVARYIGKDLSEDLLENITQQTSFDAMKKNEKTNYTTVPSSMLDHSVSPFMRKGICGDWKNQFTVAQNERFDEHYKREMSNTDLSKRFLF</sequence>
<dbReference type="OrthoDB" id="205623at2759"/>
<organism evidence="5 6">
    <name type="scientific">Hymenochirus boettgeri</name>
    <name type="common">Congo dwarf clawed frog</name>
    <dbReference type="NCBI Taxonomy" id="247094"/>
    <lineage>
        <taxon>Eukaryota</taxon>
        <taxon>Metazoa</taxon>
        <taxon>Chordata</taxon>
        <taxon>Craniata</taxon>
        <taxon>Vertebrata</taxon>
        <taxon>Euteleostomi</taxon>
        <taxon>Amphibia</taxon>
        <taxon>Batrachia</taxon>
        <taxon>Anura</taxon>
        <taxon>Pipoidea</taxon>
        <taxon>Pipidae</taxon>
        <taxon>Pipinae</taxon>
        <taxon>Hymenochirus</taxon>
    </lineage>
</organism>
<evidence type="ECO:0000313" key="6">
    <source>
        <dbReference type="Proteomes" id="UP000812440"/>
    </source>
</evidence>
<evidence type="ECO:0000256" key="1">
    <source>
        <dbReference type="ARBA" id="ARBA00005771"/>
    </source>
</evidence>
<keyword evidence="6" id="KW-1185">Reference proteome</keyword>
<dbReference type="EMBL" id="JAACNH010001319">
    <property type="protein sequence ID" value="KAG8430220.1"/>
    <property type="molecule type" value="Genomic_DNA"/>
</dbReference>
<dbReference type="GO" id="GO:0008146">
    <property type="term" value="F:sulfotransferase activity"/>
    <property type="evidence" value="ECO:0007669"/>
    <property type="project" value="InterPro"/>
</dbReference>